<dbReference type="InterPro" id="IPR031348">
    <property type="entry name" value="PigL_N"/>
</dbReference>
<evidence type="ECO:0000256" key="3">
    <source>
        <dbReference type="SAM" id="SignalP"/>
    </source>
</evidence>
<keyword evidence="6" id="KW-1185">Reference proteome</keyword>
<comment type="caution">
    <text evidence="5">The sequence shown here is derived from an EMBL/GenBank/DDBJ whole genome shotgun (WGS) entry which is preliminary data.</text>
</comment>
<dbReference type="EMBL" id="MU864997">
    <property type="protein sequence ID" value="KAK4461141.1"/>
    <property type="molecule type" value="Genomic_DNA"/>
</dbReference>
<evidence type="ECO:0000259" key="4">
    <source>
        <dbReference type="Pfam" id="PF17111"/>
    </source>
</evidence>
<dbReference type="Proteomes" id="UP001321749">
    <property type="component" value="Unassembled WGS sequence"/>
</dbReference>
<reference evidence="5" key="1">
    <citation type="journal article" date="2023" name="Mol. Phylogenet. Evol.">
        <title>Genome-scale phylogeny and comparative genomics of the fungal order Sordariales.</title>
        <authorList>
            <person name="Hensen N."/>
            <person name="Bonometti L."/>
            <person name="Westerberg I."/>
            <person name="Brannstrom I.O."/>
            <person name="Guillou S."/>
            <person name="Cros-Aarteil S."/>
            <person name="Calhoun S."/>
            <person name="Haridas S."/>
            <person name="Kuo A."/>
            <person name="Mondo S."/>
            <person name="Pangilinan J."/>
            <person name="Riley R."/>
            <person name="LaButti K."/>
            <person name="Andreopoulos B."/>
            <person name="Lipzen A."/>
            <person name="Chen C."/>
            <person name="Yan M."/>
            <person name="Daum C."/>
            <person name="Ng V."/>
            <person name="Clum A."/>
            <person name="Steindorff A."/>
            <person name="Ohm R.A."/>
            <person name="Martin F."/>
            <person name="Silar P."/>
            <person name="Natvig D.O."/>
            <person name="Lalanne C."/>
            <person name="Gautier V."/>
            <person name="Ament-Velasquez S.L."/>
            <person name="Kruys A."/>
            <person name="Hutchinson M.I."/>
            <person name="Powell A.J."/>
            <person name="Barry K."/>
            <person name="Miller A.N."/>
            <person name="Grigoriev I.V."/>
            <person name="Debuchy R."/>
            <person name="Gladieux P."/>
            <person name="Hiltunen Thoren M."/>
            <person name="Johannesson H."/>
        </authorList>
    </citation>
    <scope>NUCLEOTIDE SEQUENCE</scope>
    <source>
        <strain evidence="5">PSN324</strain>
    </source>
</reference>
<reference evidence="5" key="2">
    <citation type="submission" date="2023-06" db="EMBL/GenBank/DDBJ databases">
        <authorList>
            <consortium name="Lawrence Berkeley National Laboratory"/>
            <person name="Mondo S.J."/>
            <person name="Hensen N."/>
            <person name="Bonometti L."/>
            <person name="Westerberg I."/>
            <person name="Brannstrom I.O."/>
            <person name="Guillou S."/>
            <person name="Cros-Aarteil S."/>
            <person name="Calhoun S."/>
            <person name="Haridas S."/>
            <person name="Kuo A."/>
            <person name="Pangilinan J."/>
            <person name="Riley R."/>
            <person name="Labutti K."/>
            <person name="Andreopoulos B."/>
            <person name="Lipzen A."/>
            <person name="Chen C."/>
            <person name="Yanf M."/>
            <person name="Daum C."/>
            <person name="Ng V."/>
            <person name="Clum A."/>
            <person name="Steindorff A."/>
            <person name="Ohm R."/>
            <person name="Martin F."/>
            <person name="Silar P."/>
            <person name="Natvig D."/>
            <person name="Lalanne C."/>
            <person name="Gautier V."/>
            <person name="Ament-Velasquez S.L."/>
            <person name="Kruys A."/>
            <person name="Hutchinson M.I."/>
            <person name="Powell A.J."/>
            <person name="Barry K."/>
            <person name="Miller A.N."/>
            <person name="Grigoriev I.V."/>
            <person name="Debuchy R."/>
            <person name="Gladieux P."/>
            <person name="Thoren M.H."/>
            <person name="Johannesson H."/>
        </authorList>
    </citation>
    <scope>NUCLEOTIDE SEQUENCE</scope>
    <source>
        <strain evidence="5">PSN324</strain>
    </source>
</reference>
<feature type="region of interest" description="Disordered" evidence="2">
    <location>
        <begin position="383"/>
        <end position="429"/>
    </location>
</feature>
<accession>A0AAV9HK27</accession>
<feature type="domain" description="Azaphilone pigments biosynthesis cluster protein L N-terminal" evidence="4">
    <location>
        <begin position="2"/>
        <end position="198"/>
    </location>
</feature>
<evidence type="ECO:0000313" key="6">
    <source>
        <dbReference type="Proteomes" id="UP001321749"/>
    </source>
</evidence>
<name>A0AAV9HK27_9PEZI</name>
<feature type="compositionally biased region" description="Polar residues" evidence="2">
    <location>
        <begin position="405"/>
        <end position="417"/>
    </location>
</feature>
<protein>
    <recommendedName>
        <fullName evidence="4">Azaphilone pigments biosynthesis cluster protein L N-terminal domain-containing protein</fullName>
    </recommendedName>
</protein>
<keyword evidence="3" id="KW-0732">Signal</keyword>
<gene>
    <name evidence="5" type="ORF">QBC42DRAFT_270906</name>
</gene>
<evidence type="ECO:0000256" key="1">
    <source>
        <dbReference type="SAM" id="Coils"/>
    </source>
</evidence>
<evidence type="ECO:0000256" key="2">
    <source>
        <dbReference type="SAM" id="MobiDB-lite"/>
    </source>
</evidence>
<dbReference type="Pfam" id="PF17111">
    <property type="entry name" value="PigL_N"/>
    <property type="match status" value="1"/>
</dbReference>
<feature type="coiled-coil region" evidence="1">
    <location>
        <begin position="32"/>
        <end position="59"/>
    </location>
</feature>
<feature type="signal peptide" evidence="3">
    <location>
        <begin position="1"/>
        <end position="24"/>
    </location>
</feature>
<keyword evidence="1" id="KW-0175">Coiled coil</keyword>
<proteinExistence type="predicted"/>
<organism evidence="5 6">
    <name type="scientific">Cladorrhinum samala</name>
    <dbReference type="NCBI Taxonomy" id="585594"/>
    <lineage>
        <taxon>Eukaryota</taxon>
        <taxon>Fungi</taxon>
        <taxon>Dikarya</taxon>
        <taxon>Ascomycota</taxon>
        <taxon>Pezizomycotina</taxon>
        <taxon>Sordariomycetes</taxon>
        <taxon>Sordariomycetidae</taxon>
        <taxon>Sordariales</taxon>
        <taxon>Podosporaceae</taxon>
        <taxon>Cladorrhinum</taxon>
    </lineage>
</organism>
<feature type="chain" id="PRO_5043743028" description="Azaphilone pigments biosynthesis cluster protein L N-terminal domain-containing protein" evidence="3">
    <location>
        <begin position="25"/>
        <end position="429"/>
    </location>
</feature>
<dbReference type="AlphaFoldDB" id="A0AAV9HK27"/>
<sequence length="429" mass="47570">MADPLSITASVLAVLTAAIQSTNSLCATVKRYKDRDKTLNRLQQELEDLIAVLGSLKDAANSDKTVSALLQRPVNRCGQVCREFEAAMEKFGGKKKTGLRDWTKMEFMRGDIHDFMDSLASYKSTIMVGLGTITMHHSKLSHEVLEGYSEMIKDTAYNLEVRLRRVEASLCTDSSSASSNIDLQDEREVTRQCLRICEDAQSYLKSLQDRQALPRQEATPSPTGAVQSQFEAELITTRMLNESRAKFMQIIGHLQESLASVTSNEGAERERQMSRLREDISISKQCLEVCQMATDKVQHHRKVHTIGEVIADDDTDQVVVTTLADLFDVRKVLAKNRSAQLVGSMMEETLQQVSRDRYGSRFGAVTSDLGLVQTNIAAASSKYGAREDNAQRLSPGTQHKRAASRETTNGSSPSQNQARKRAAEGEGNN</sequence>
<evidence type="ECO:0000313" key="5">
    <source>
        <dbReference type="EMBL" id="KAK4461141.1"/>
    </source>
</evidence>